<evidence type="ECO:0000313" key="1">
    <source>
        <dbReference type="EMBL" id="KAJ7004980.1"/>
    </source>
</evidence>
<dbReference type="Proteomes" id="UP001164929">
    <property type="component" value="Chromosome 3"/>
</dbReference>
<dbReference type="AlphaFoldDB" id="A0AAD6R9R2"/>
<sequence length="139" mass="15557">MTSPRRHVQLDEYVPSSQYSQLAFNDYETPVDRILLSDNPSSSNTASAPQHTQGVGTLVCSHQNIDIQTTFSLSNNTVQTQTNEINATKLFDPPQSSAFISFHCNDVISNHESQGLFEQALNHQSIIGQASYQKKRKRM</sequence>
<name>A0AAD6R9R2_9ROSI</name>
<reference evidence="1" key="1">
    <citation type="journal article" date="2023" name="Mol. Ecol. Resour.">
        <title>Chromosome-level genome assembly of a triploid poplar Populus alba 'Berolinensis'.</title>
        <authorList>
            <person name="Chen S."/>
            <person name="Yu Y."/>
            <person name="Wang X."/>
            <person name="Wang S."/>
            <person name="Zhang T."/>
            <person name="Zhou Y."/>
            <person name="He R."/>
            <person name="Meng N."/>
            <person name="Wang Y."/>
            <person name="Liu W."/>
            <person name="Liu Z."/>
            <person name="Liu J."/>
            <person name="Guo Q."/>
            <person name="Huang H."/>
            <person name="Sederoff R.R."/>
            <person name="Wang G."/>
            <person name="Qu G."/>
            <person name="Chen S."/>
        </authorList>
    </citation>
    <scope>NUCLEOTIDE SEQUENCE</scope>
    <source>
        <strain evidence="1">SC-2020</strain>
    </source>
</reference>
<proteinExistence type="predicted"/>
<organism evidence="1 2">
    <name type="scientific">Populus alba x Populus x berolinensis</name>
    <dbReference type="NCBI Taxonomy" id="444605"/>
    <lineage>
        <taxon>Eukaryota</taxon>
        <taxon>Viridiplantae</taxon>
        <taxon>Streptophyta</taxon>
        <taxon>Embryophyta</taxon>
        <taxon>Tracheophyta</taxon>
        <taxon>Spermatophyta</taxon>
        <taxon>Magnoliopsida</taxon>
        <taxon>eudicotyledons</taxon>
        <taxon>Gunneridae</taxon>
        <taxon>Pentapetalae</taxon>
        <taxon>rosids</taxon>
        <taxon>fabids</taxon>
        <taxon>Malpighiales</taxon>
        <taxon>Salicaceae</taxon>
        <taxon>Saliceae</taxon>
        <taxon>Populus</taxon>
    </lineage>
</organism>
<dbReference type="EMBL" id="JAQIZT010000003">
    <property type="protein sequence ID" value="KAJ7004980.1"/>
    <property type="molecule type" value="Genomic_DNA"/>
</dbReference>
<evidence type="ECO:0000313" key="2">
    <source>
        <dbReference type="Proteomes" id="UP001164929"/>
    </source>
</evidence>
<comment type="caution">
    <text evidence="1">The sequence shown here is derived from an EMBL/GenBank/DDBJ whole genome shotgun (WGS) entry which is preliminary data.</text>
</comment>
<gene>
    <name evidence="1" type="ORF">NC653_009717</name>
</gene>
<accession>A0AAD6R9R2</accession>
<protein>
    <submittedName>
        <fullName evidence="1">Uncharacterized protein</fullName>
    </submittedName>
</protein>
<keyword evidence="2" id="KW-1185">Reference proteome</keyword>